<dbReference type="Pfam" id="PF00990">
    <property type="entry name" value="GGDEF"/>
    <property type="match status" value="1"/>
</dbReference>
<dbReference type="NCBIfam" id="TIGR00254">
    <property type="entry name" value="GGDEF"/>
    <property type="match status" value="1"/>
</dbReference>
<accession>A0ABV8LEH4</accession>
<evidence type="ECO:0000313" key="5">
    <source>
        <dbReference type="Proteomes" id="UP001595816"/>
    </source>
</evidence>
<dbReference type="Pfam" id="PF00563">
    <property type="entry name" value="EAL"/>
    <property type="match status" value="1"/>
</dbReference>
<protein>
    <submittedName>
        <fullName evidence="4">Bifunctional diguanylate cyclase/phosphodiesterase</fullName>
    </submittedName>
</protein>
<dbReference type="InterPro" id="IPR043128">
    <property type="entry name" value="Rev_trsase/Diguanyl_cyclase"/>
</dbReference>
<proteinExistence type="predicted"/>
<feature type="transmembrane region" description="Helical" evidence="1">
    <location>
        <begin position="75"/>
        <end position="98"/>
    </location>
</feature>
<dbReference type="SUPFAM" id="SSF141868">
    <property type="entry name" value="EAL domain-like"/>
    <property type="match status" value="1"/>
</dbReference>
<dbReference type="CDD" id="cd01948">
    <property type="entry name" value="EAL"/>
    <property type="match status" value="1"/>
</dbReference>
<feature type="transmembrane region" description="Helical" evidence="1">
    <location>
        <begin position="151"/>
        <end position="178"/>
    </location>
</feature>
<feature type="transmembrane region" description="Helical" evidence="1">
    <location>
        <begin position="190"/>
        <end position="209"/>
    </location>
</feature>
<reference evidence="5" key="1">
    <citation type="journal article" date="2019" name="Int. J. Syst. Evol. Microbiol.">
        <title>The Global Catalogue of Microorganisms (GCM) 10K type strain sequencing project: providing services to taxonomists for standard genome sequencing and annotation.</title>
        <authorList>
            <consortium name="The Broad Institute Genomics Platform"/>
            <consortium name="The Broad Institute Genome Sequencing Center for Infectious Disease"/>
            <person name="Wu L."/>
            <person name="Ma J."/>
        </authorList>
    </citation>
    <scope>NUCLEOTIDE SEQUENCE [LARGE SCALE GENOMIC DNA]</scope>
    <source>
        <strain evidence="5">CGMCC 4.7289</strain>
    </source>
</reference>
<dbReference type="Gene3D" id="3.30.70.270">
    <property type="match status" value="1"/>
</dbReference>
<dbReference type="Proteomes" id="UP001595816">
    <property type="component" value="Unassembled WGS sequence"/>
</dbReference>
<keyword evidence="5" id="KW-1185">Reference proteome</keyword>
<dbReference type="CDD" id="cd01949">
    <property type="entry name" value="GGDEF"/>
    <property type="match status" value="1"/>
</dbReference>
<dbReference type="Gene3D" id="3.20.20.450">
    <property type="entry name" value="EAL domain"/>
    <property type="match status" value="1"/>
</dbReference>
<feature type="domain" description="EAL" evidence="2">
    <location>
        <begin position="551"/>
        <end position="804"/>
    </location>
</feature>
<dbReference type="PANTHER" id="PTHR33121:SF70">
    <property type="entry name" value="SIGNALING PROTEIN YKOW"/>
    <property type="match status" value="1"/>
</dbReference>
<evidence type="ECO:0000256" key="1">
    <source>
        <dbReference type="SAM" id="Phobius"/>
    </source>
</evidence>
<dbReference type="PANTHER" id="PTHR33121">
    <property type="entry name" value="CYCLIC DI-GMP PHOSPHODIESTERASE PDEF"/>
    <property type="match status" value="1"/>
</dbReference>
<evidence type="ECO:0000259" key="3">
    <source>
        <dbReference type="PROSITE" id="PS50887"/>
    </source>
</evidence>
<dbReference type="PROSITE" id="PS50887">
    <property type="entry name" value="GGDEF"/>
    <property type="match status" value="1"/>
</dbReference>
<evidence type="ECO:0000259" key="2">
    <source>
        <dbReference type="PROSITE" id="PS50883"/>
    </source>
</evidence>
<feature type="transmembrane region" description="Helical" evidence="1">
    <location>
        <begin position="16"/>
        <end position="35"/>
    </location>
</feature>
<dbReference type="SUPFAM" id="SSF55073">
    <property type="entry name" value="Nucleotide cyclase"/>
    <property type="match status" value="1"/>
</dbReference>
<dbReference type="InterPro" id="IPR050706">
    <property type="entry name" value="Cyclic-di-GMP_PDE-like"/>
</dbReference>
<dbReference type="InterPro" id="IPR035919">
    <property type="entry name" value="EAL_sf"/>
</dbReference>
<dbReference type="PROSITE" id="PS50883">
    <property type="entry name" value="EAL"/>
    <property type="match status" value="1"/>
</dbReference>
<feature type="transmembrane region" description="Helical" evidence="1">
    <location>
        <begin position="42"/>
        <end position="63"/>
    </location>
</feature>
<dbReference type="EMBL" id="JBHSAY010000003">
    <property type="protein sequence ID" value="MFC4129292.1"/>
    <property type="molecule type" value="Genomic_DNA"/>
</dbReference>
<feature type="domain" description="GGDEF" evidence="3">
    <location>
        <begin position="411"/>
        <end position="543"/>
    </location>
</feature>
<keyword evidence="1" id="KW-1133">Transmembrane helix</keyword>
<dbReference type="RefSeq" id="WP_253759117.1">
    <property type="nucleotide sequence ID" value="NZ_JAMZDZ010000001.1"/>
</dbReference>
<keyword evidence="1" id="KW-0812">Transmembrane</keyword>
<dbReference type="SMART" id="SM00267">
    <property type="entry name" value="GGDEF"/>
    <property type="match status" value="1"/>
</dbReference>
<dbReference type="InterPro" id="IPR029787">
    <property type="entry name" value="Nucleotide_cyclase"/>
</dbReference>
<keyword evidence="1" id="KW-0472">Membrane</keyword>
<organism evidence="4 5">
    <name type="scientific">Hamadaea flava</name>
    <dbReference type="NCBI Taxonomy" id="1742688"/>
    <lineage>
        <taxon>Bacteria</taxon>
        <taxon>Bacillati</taxon>
        <taxon>Actinomycetota</taxon>
        <taxon>Actinomycetes</taxon>
        <taxon>Micromonosporales</taxon>
        <taxon>Micromonosporaceae</taxon>
        <taxon>Hamadaea</taxon>
    </lineage>
</organism>
<dbReference type="SMART" id="SM00052">
    <property type="entry name" value="EAL"/>
    <property type="match status" value="1"/>
</dbReference>
<name>A0ABV8LEH4_9ACTN</name>
<dbReference type="InterPro" id="IPR000160">
    <property type="entry name" value="GGDEF_dom"/>
</dbReference>
<dbReference type="InterPro" id="IPR001633">
    <property type="entry name" value="EAL_dom"/>
</dbReference>
<comment type="caution">
    <text evidence="4">The sequence shown here is derived from an EMBL/GenBank/DDBJ whole genome shotgun (WGS) entry which is preliminary data.</text>
</comment>
<evidence type="ECO:0000313" key="4">
    <source>
        <dbReference type="EMBL" id="MFC4129292.1"/>
    </source>
</evidence>
<sequence>MTPTPTRETDWRLRPIVGLLSFLAAISVFTAALHLSPVTPSAWLTLVTLIVLIGLSNLLTLRIRSNFFVHWTDAATLVAAVALPVPWLVVLVAGTVTLAKIIQRREPIKAIFAVAKETLVATTAGLILSSADIETLTTTSQLGNFPPIQTVALAFLAMIVIDDLVSVPVIAISMGTPVLRMYRESLKRHLSLSVVRFGIALAALVLLLWDSRLLIAIPPLVLSLHVMHMNRLRQEAEREAWQRLARATDALNEVDLDKVLHAAIDTGVNMFGAAWVEVDFRAPAEPGQTAGVRHIFGDRSGLLTQRPDVEDSEGEPTVVALEGQRDTEDVGELRLYFGRPTILPEREGFLLRTFAAALATAIRNASAYGLLINVADQHAHEAQHDPLTGLANRRCLVDEGKAALEHRPTTGAIALLTLDMVQFKEINDGLGYKAGDDVLVEIGRRMLATAGTDATVARQDGDEFAVLFTALPTPALAMHRSRDILQKVAEEYEVDGVPITLVPRAGLAVAPADGDMTELLRRASLALTEAKRTGQRIVPYSRSLDITDLDRLELGGQISRAVAASEFTLEFQPIVDLATGEIVSAEALARWHHPDRGNLDPRRFLDAVERSGQLTAFTEAILDQALQAAGTWAAAGHPIPVAVNISPRSLLDRRFPALVEQLLDERGMKSESLVLELTESLTLSSMEIVDQVLAGLGRLGVAIALDDFGTGFSSLSALARVPVRELKIDRSFVTDMDASAEAMAVVRSTIELGRALGLAVVAEGIERVDQRQTLWNLGCGLGQGHLFARPLSQQRFLASLGKGAFGDMIEGRPAPVVRLPRPGDHFGLRRRPRSSNE</sequence>
<gene>
    <name evidence="4" type="ORF">ACFOZ4_01535</name>
</gene>